<sequence length="26" mass="2951">MIIDSFCGVWTSQLESFSVAKFEGRL</sequence>
<protein>
    <submittedName>
        <fullName evidence="1">Uncharacterized protein</fullName>
    </submittedName>
</protein>
<organism evidence="1">
    <name type="scientific">Lepeophtheirus salmonis</name>
    <name type="common">Salmon louse</name>
    <name type="synonym">Caligus salmonis</name>
    <dbReference type="NCBI Taxonomy" id="72036"/>
    <lineage>
        <taxon>Eukaryota</taxon>
        <taxon>Metazoa</taxon>
        <taxon>Ecdysozoa</taxon>
        <taxon>Arthropoda</taxon>
        <taxon>Crustacea</taxon>
        <taxon>Multicrustacea</taxon>
        <taxon>Hexanauplia</taxon>
        <taxon>Copepoda</taxon>
        <taxon>Siphonostomatoida</taxon>
        <taxon>Caligidae</taxon>
        <taxon>Lepeophtheirus</taxon>
    </lineage>
</organism>
<dbReference type="EMBL" id="HACA01003729">
    <property type="protein sequence ID" value="CDW21090.1"/>
    <property type="molecule type" value="Transcribed_RNA"/>
</dbReference>
<reference evidence="1" key="1">
    <citation type="submission" date="2014-05" db="EMBL/GenBank/DDBJ databases">
        <authorList>
            <person name="Chronopoulou M."/>
        </authorList>
    </citation>
    <scope>NUCLEOTIDE SEQUENCE</scope>
    <source>
        <tissue evidence="1">Whole organism</tissue>
    </source>
</reference>
<evidence type="ECO:0000313" key="1">
    <source>
        <dbReference type="EMBL" id="CDW21090.1"/>
    </source>
</evidence>
<dbReference type="AlphaFoldDB" id="A0A0K2T5K2"/>
<accession>A0A0K2T5K2</accession>
<proteinExistence type="predicted"/>
<name>A0A0K2T5K2_LEPSM</name>